<dbReference type="OrthoDB" id="4000226at2"/>
<feature type="compositionally biased region" description="Gly residues" evidence="1">
    <location>
        <begin position="213"/>
        <end position="235"/>
    </location>
</feature>
<feature type="region of interest" description="Disordered" evidence="1">
    <location>
        <begin position="927"/>
        <end position="982"/>
    </location>
</feature>
<dbReference type="Proteomes" id="UP000000771">
    <property type="component" value="Chromosome"/>
</dbReference>
<feature type="domain" description="Bacterial Ig-like" evidence="2">
    <location>
        <begin position="433"/>
        <end position="527"/>
    </location>
</feature>
<feature type="region of interest" description="Disordered" evidence="1">
    <location>
        <begin position="213"/>
        <end position="286"/>
    </location>
</feature>
<feature type="compositionally biased region" description="Gly residues" evidence="1">
    <location>
        <begin position="243"/>
        <end position="276"/>
    </location>
</feature>
<proteinExistence type="predicted"/>
<organism evidence="3 4">
    <name type="scientific">Acidimicrobium ferrooxidans (strain DSM 10331 / JCM 15462 / NBRC 103882 / ICP)</name>
    <dbReference type="NCBI Taxonomy" id="525909"/>
    <lineage>
        <taxon>Bacteria</taxon>
        <taxon>Bacillati</taxon>
        <taxon>Actinomycetota</taxon>
        <taxon>Acidimicrobiia</taxon>
        <taxon>Acidimicrobiales</taxon>
        <taxon>Acidimicrobiaceae</taxon>
        <taxon>Acidimicrobium</taxon>
    </lineage>
</organism>
<feature type="domain" description="Bacterial Ig-like" evidence="2">
    <location>
        <begin position="645"/>
        <end position="739"/>
    </location>
</feature>
<evidence type="ECO:0000313" key="4">
    <source>
        <dbReference type="Proteomes" id="UP000000771"/>
    </source>
</evidence>
<dbReference type="AlphaFoldDB" id="C7M1J3"/>
<dbReference type="HOGENOM" id="CLU_293676_0_0_11"/>
<evidence type="ECO:0000259" key="2">
    <source>
        <dbReference type="Pfam" id="PF16640"/>
    </source>
</evidence>
<feature type="compositionally biased region" description="Low complexity" evidence="1">
    <location>
        <begin position="927"/>
        <end position="979"/>
    </location>
</feature>
<dbReference type="InterPro" id="IPR013783">
    <property type="entry name" value="Ig-like_fold"/>
</dbReference>
<dbReference type="Gene3D" id="2.60.40.10">
    <property type="entry name" value="Immunoglobulins"/>
    <property type="match status" value="3"/>
</dbReference>
<reference evidence="3 4" key="1">
    <citation type="journal article" date="2009" name="Stand. Genomic Sci.">
        <title>Complete genome sequence of Acidimicrobium ferrooxidans type strain (ICP).</title>
        <authorList>
            <person name="Clum A."/>
            <person name="Nolan M."/>
            <person name="Lang E."/>
            <person name="Glavina Del Rio T."/>
            <person name="Tice H."/>
            <person name="Copeland A."/>
            <person name="Cheng J.F."/>
            <person name="Lucas S."/>
            <person name="Chen F."/>
            <person name="Bruce D."/>
            <person name="Goodwin L."/>
            <person name="Pitluck S."/>
            <person name="Ivanova N."/>
            <person name="Mavrommatis K."/>
            <person name="Mikhailova N."/>
            <person name="Pati A."/>
            <person name="Chen A."/>
            <person name="Palaniappan K."/>
            <person name="Goker M."/>
            <person name="Spring S."/>
            <person name="Land M."/>
            <person name="Hauser L."/>
            <person name="Chang Y.J."/>
            <person name="Jeffries C.C."/>
            <person name="Chain P."/>
            <person name="Bristow J."/>
            <person name="Eisen J.A."/>
            <person name="Markowitz V."/>
            <person name="Hugenholtz P."/>
            <person name="Kyrpides N.C."/>
            <person name="Klenk H.P."/>
            <person name="Lapidus A."/>
        </authorList>
    </citation>
    <scope>NUCLEOTIDE SEQUENCE [LARGE SCALE GENOMIC DNA]</scope>
    <source>
        <strain evidence="4">DSM 10331 / JCM 15462 / NBRC 103882 / ICP</strain>
    </source>
</reference>
<accession>C7M1J3</accession>
<dbReference type="KEGG" id="afo:Afer_0071"/>
<feature type="domain" description="Bacterial Ig-like" evidence="2">
    <location>
        <begin position="747"/>
        <end position="834"/>
    </location>
</feature>
<name>C7M1J3_ACIFD</name>
<protein>
    <recommendedName>
        <fullName evidence="2">Bacterial Ig-like domain-containing protein</fullName>
    </recommendedName>
</protein>
<dbReference type="InterPro" id="IPR032109">
    <property type="entry name" value="Big_3_5"/>
</dbReference>
<evidence type="ECO:0000313" key="3">
    <source>
        <dbReference type="EMBL" id="ACU53042.1"/>
    </source>
</evidence>
<dbReference type="STRING" id="525909.Afer_0071"/>
<evidence type="ECO:0000256" key="1">
    <source>
        <dbReference type="SAM" id="MobiDB-lite"/>
    </source>
</evidence>
<gene>
    <name evidence="3" type="ordered locus">Afer_0071</name>
</gene>
<dbReference type="EMBL" id="CP001631">
    <property type="protein sequence ID" value="ACU53042.1"/>
    <property type="molecule type" value="Genomic_DNA"/>
</dbReference>
<dbReference type="eggNOG" id="COG4625">
    <property type="taxonomic scope" value="Bacteria"/>
</dbReference>
<dbReference type="RefSeq" id="WP_012784161.1">
    <property type="nucleotide sequence ID" value="NC_013124.1"/>
</dbReference>
<dbReference type="GO" id="GO:0005975">
    <property type="term" value="P:carbohydrate metabolic process"/>
    <property type="evidence" value="ECO:0007669"/>
    <property type="project" value="UniProtKB-ARBA"/>
</dbReference>
<keyword evidence="4" id="KW-1185">Reference proteome</keyword>
<dbReference type="Pfam" id="PF16640">
    <property type="entry name" value="Big_3_5"/>
    <property type="match status" value="3"/>
</dbReference>
<sequence length="1034" mass="98300">MRRWAGVPVVKKLASIGAGLGLVGAGLSVPLTHAALAGSNSSSETFYYTGSQQTFTVPMGVTQLDYTVAGGAGGAGYAALAGELGGSGGDGSVVTGTLTVTPGEQLIIEVGSSGANASSNQQSCGGPFSLYVGGAGGSNPDSSFSGGSGGDGNCDLFNSGGGGGGGGAASAILDSSNAALVVAAGGGGGGGAGAAAGYDGGAGGANASGGPGGGDGAGSGGQIGAAGSSAGGTGGYDDVAGHESGGGGGGGGGLDGGDGGSAGQIGGGGGGGGGSGSSTTGSGVTVSATNNGNGYVTLSWSTSPPPPALSATLSATSSPSPAYAGDTVSFAVHVSGSGSSSPVTGEAFIEAPGKTDQTEFIPVAEVPISDGAGTVQESVDQVAAVLEAEGESVPYGTLTLPVYFIGSGAWQGVGATGSVGVDLSIDPTTTSLSLQPSSPVVGQPVTLTATVTNQSQAAPGLPPTGSVTFSATDSAGTTTKLGTASVDGSGQATLSGLELPAGADTITASYSGDPTHDASSTTSSIDVSNALALFASSTPYPAYFGNDVAVTATVAGGGSLGAATGTACIEGPSGGVTLGCFVVDQGSGSFTIPVEEAATLLGASRAYGPRALPVTFTGSGAWQGVDLTGSVNVDLSLDPTTTNLSVQPSSPVARQPETLVATVTNQSQAAPGLPPTGSVTFSATDSAGTTTRLGTSTLSSSGQAILTGISLPAGVHVVTASYSGDPTHDASSASSTIVVTTPVRLDLAASPTSSSFGSAETLTATVHGQARGSVTFSLIQGRKTKRLGTAPVTSGHTAQLVTSNLPVGTDEIVATYTPSSGSDVAPAYADTTLVVVQDVPAITILGPTSVAAGSSASYTILVTANGSPVDGGTLLVQLGDTSSTATVDANGLATVTLTFPRTGGTQVLSAMYLGSPTVAMASNTLSVTVTSPSPSTSAQSSSTPPAGSSSSSSTTTASSTSTSTSPTSPGTTSSTSTQAVRPVTASSAVTVPTASTGEPFASPWWWALSGFGVGTGSTLAAVQIRRRRNTREAV</sequence>